<sequence length="898" mass="100941">MESGETETMEEAVDVEPCDAFTDVGALILEGRLRAPSLKGYKEGPHAPPVSGFSKHECSPSSFLCKRDEACKKYMLLLWKSNVPMCIEVFLGPSCAHGTQKSQSLDPSVIPEPNYVLLEQWRIRLIPLRYRDLLRPVALSRKETKNPQIETVSRSSMGSLRCGKMSTEPASSTEIISTLLTADSLISVMFRHRTESIPLVPCLHTECISLTGHKNELPSFAKPPDLCNPPMSSLLPSRRLCVEQDRSEEDLRRCVMRLKAGMPLDEGHKSSSEDSLLGESLLDPPGSLGKYPRRYQSPSRCVSPSLEAPEHLLTREVKVRHSWRGWNSQGGEERGRRSMRESFSERKSQHHHRSPPPPPRREAFHRARGCGGNPGKHPCTCIKDKDVDAIRNIEVEEYAHPELENEEGAWCRERTSPHGGARPKQKSQKNEKQDLLSFLTQPFSGSDPQVHPPSQTYVVAHCEEELEPESRSLLNEWEDHQGTSDTGKGARRKMPMARLVRERTPLSNVSTSQPVTNALMRMESCILVSPSMKRGPCDESNDDLCNGSNIDRCETAESSTAQESLSARRALDFDRNESMSEVQSLELERAYLQRKLCLKRKDSVQIEGSRTVPSATAKALFRRSLDSAASLVFHHRSGLPLTSSPAPHRRGKAFDFDSSLNSVHAIKNALFDSDQEEEEEICEEQEPVKQNPSLTAPTLVTSSNLLGNFEESVLNGRLEPVSTVEGFTAEIGASGSFCPKHITLPVTVFFYTLCDNDMISSPYLCHINLGEKGYRVPRQGTIQVTLFNPHRTVVKMFVIVYNLEDMPPSAKTFLRQRTLYMPVASSDQHHDSQKWLRYLIHLRLNSSKSGHIYLHTDIRMIVFRKSDVDAAMLHSEEGPYELRSFTRGPDNPRFSPRK</sequence>
<dbReference type="Pfam" id="PF13915">
    <property type="entry name" value="DUF4210"/>
    <property type="match status" value="1"/>
</dbReference>
<dbReference type="InterPro" id="IPR033473">
    <property type="entry name" value="Atos-like_C"/>
</dbReference>
<organism evidence="4">
    <name type="scientific">Darwinula stevensoni</name>
    <dbReference type="NCBI Taxonomy" id="69355"/>
    <lineage>
        <taxon>Eukaryota</taxon>
        <taxon>Metazoa</taxon>
        <taxon>Ecdysozoa</taxon>
        <taxon>Arthropoda</taxon>
        <taxon>Crustacea</taxon>
        <taxon>Oligostraca</taxon>
        <taxon>Ostracoda</taxon>
        <taxon>Podocopa</taxon>
        <taxon>Podocopida</taxon>
        <taxon>Darwinulocopina</taxon>
        <taxon>Darwinuloidea</taxon>
        <taxon>Darwinulidae</taxon>
        <taxon>Darwinula</taxon>
    </lineage>
</organism>
<feature type="region of interest" description="Disordered" evidence="2">
    <location>
        <begin position="326"/>
        <end position="376"/>
    </location>
</feature>
<gene>
    <name evidence="4" type="ORF">DSTB1V02_LOCUS1881</name>
</gene>
<feature type="region of interest" description="Disordered" evidence="2">
    <location>
        <begin position="408"/>
        <end position="432"/>
    </location>
</feature>
<feature type="compositionally biased region" description="Basic and acidic residues" evidence="2">
    <location>
        <begin position="331"/>
        <end position="347"/>
    </location>
</feature>
<keyword evidence="5" id="KW-1185">Reference proteome</keyword>
<dbReference type="SMART" id="SM01177">
    <property type="entry name" value="DUF4210"/>
    <property type="match status" value="1"/>
</dbReference>
<dbReference type="Proteomes" id="UP000677054">
    <property type="component" value="Unassembled WGS sequence"/>
</dbReference>
<protein>
    <recommendedName>
        <fullName evidence="3">Atos-like conserved domain-containing protein</fullName>
    </recommendedName>
</protein>
<comment type="similarity">
    <text evidence="1">Belongs to the ATOS family.</text>
</comment>
<dbReference type="OrthoDB" id="8625101at2759"/>
<evidence type="ECO:0000313" key="5">
    <source>
        <dbReference type="Proteomes" id="UP000677054"/>
    </source>
</evidence>
<dbReference type="PANTHER" id="PTHR13199:SF11">
    <property type="entry name" value="PROTEIN ATOSSA"/>
    <property type="match status" value="1"/>
</dbReference>
<feature type="region of interest" description="Disordered" evidence="2">
    <location>
        <begin position="264"/>
        <end position="302"/>
    </location>
</feature>
<evidence type="ECO:0000313" key="4">
    <source>
        <dbReference type="EMBL" id="CAD7241905.1"/>
    </source>
</evidence>
<dbReference type="EMBL" id="LR899711">
    <property type="protein sequence ID" value="CAD7241905.1"/>
    <property type="molecule type" value="Genomic_DNA"/>
</dbReference>
<name>A0A7R9A3G9_9CRUS</name>
<reference evidence="4" key="1">
    <citation type="submission" date="2020-11" db="EMBL/GenBank/DDBJ databases">
        <authorList>
            <person name="Tran Van P."/>
        </authorList>
    </citation>
    <scope>NUCLEOTIDE SEQUENCE</scope>
</reference>
<proteinExistence type="inferred from homology"/>
<dbReference type="EMBL" id="CAJPEV010000194">
    <property type="protein sequence ID" value="CAG0882124.1"/>
    <property type="molecule type" value="Genomic_DNA"/>
</dbReference>
<dbReference type="InterPro" id="IPR051506">
    <property type="entry name" value="ATOS_Transcription_Regulators"/>
</dbReference>
<evidence type="ECO:0000259" key="3">
    <source>
        <dbReference type="SMART" id="SM01177"/>
    </source>
</evidence>
<dbReference type="Pfam" id="PF13889">
    <property type="entry name" value="Chromosome_seg"/>
    <property type="match status" value="1"/>
</dbReference>
<feature type="domain" description="Atos-like conserved" evidence="3">
    <location>
        <begin position="705"/>
        <end position="764"/>
    </location>
</feature>
<evidence type="ECO:0000256" key="1">
    <source>
        <dbReference type="ARBA" id="ARBA00034497"/>
    </source>
</evidence>
<dbReference type="InterPro" id="IPR025261">
    <property type="entry name" value="Atos-like_cons_dom"/>
</dbReference>
<dbReference type="AlphaFoldDB" id="A0A7R9A3G9"/>
<feature type="compositionally biased region" description="Low complexity" evidence="2">
    <location>
        <begin position="273"/>
        <end position="288"/>
    </location>
</feature>
<dbReference type="PANTHER" id="PTHR13199">
    <property type="entry name" value="GH03947P"/>
    <property type="match status" value="1"/>
</dbReference>
<accession>A0A7R9A3G9</accession>
<evidence type="ECO:0000256" key="2">
    <source>
        <dbReference type="SAM" id="MobiDB-lite"/>
    </source>
</evidence>